<name>C1MS72_MICPC</name>
<dbReference type="OrthoDB" id="8068875at2759"/>
<dbReference type="Gene3D" id="2.130.10.30">
    <property type="entry name" value="Regulator of chromosome condensation 1/beta-lactamase-inhibitor protein II"/>
    <property type="match status" value="2"/>
</dbReference>
<organism evidence="4">
    <name type="scientific">Micromonas pusilla (strain CCMP1545)</name>
    <name type="common">Picoplanktonic green alga</name>
    <dbReference type="NCBI Taxonomy" id="564608"/>
    <lineage>
        <taxon>Eukaryota</taxon>
        <taxon>Viridiplantae</taxon>
        <taxon>Chlorophyta</taxon>
        <taxon>Mamiellophyceae</taxon>
        <taxon>Mamiellales</taxon>
        <taxon>Mamiellaceae</taxon>
        <taxon>Micromonas</taxon>
    </lineage>
</organism>
<dbReference type="EMBL" id="GG663739">
    <property type="protein sequence ID" value="EEH57089.1"/>
    <property type="molecule type" value="Genomic_DNA"/>
</dbReference>
<keyword evidence="4" id="KW-1185">Reference proteome</keyword>
<dbReference type="AlphaFoldDB" id="C1MS72"/>
<dbReference type="PANTHER" id="PTHR45982">
    <property type="entry name" value="REGULATOR OF CHROMOSOME CONDENSATION"/>
    <property type="match status" value="1"/>
</dbReference>
<dbReference type="PANTHER" id="PTHR45982:SF1">
    <property type="entry name" value="REGULATOR OF CHROMOSOME CONDENSATION"/>
    <property type="match status" value="1"/>
</dbReference>
<gene>
    <name evidence="3" type="ORF">MICPUCDRAFT_68374</name>
</gene>
<dbReference type="PRINTS" id="PR00633">
    <property type="entry name" value="RCCNDNSATION"/>
</dbReference>
<evidence type="ECO:0000256" key="1">
    <source>
        <dbReference type="PROSITE-ProRule" id="PRU00235"/>
    </source>
</evidence>
<sequence length="459" mass="45238">MDVFAKVRAFELGDADAAAPGKVLKDRRSPRERGRMGTSVASPPRFVDVAAGRYHTAAATDDGRAFTFGLNDRGQLGREGVVGVATPGAGCVEDSGGSAGACEDAGGADAIPGDRCRGGGACRSGVAGVVAGGALSGSGPDVHVVKVAAGRYSTAVVTESGGVVVWGLNACGGGGGDGAAAAAPTPAALLADPKSASTPRALGRNLFGQDAEDGDKAVDVAVGYLHVVIATASGKVYTCATGFDGYAGVREGFELNDDDASSRGVSRKSSAAAVPSSSAGGWVFAELGRPARDASEALRPARVLGALTRAKVVSVAAGRCHAAAATEDGDAFFFGCGGDRGVGGTRGSSTDADAAAGAPRRLTHPASLPTSSTKIASVAAGEYFTLAATADGAVLGWGDDASGQLGGFGGVGGRDATAPTLVEMARRRGGDGGGPDVRTRRVVAGYQHAVAIAEEAERT</sequence>
<dbReference type="InterPro" id="IPR051553">
    <property type="entry name" value="Ran_GTPase-activating"/>
</dbReference>
<dbReference type="OMA" id="GNCDGLE"/>
<dbReference type="PROSITE" id="PS50012">
    <property type="entry name" value="RCC1_3"/>
    <property type="match status" value="3"/>
</dbReference>
<feature type="repeat" description="RCC1" evidence="1">
    <location>
        <begin position="272"/>
        <end position="328"/>
    </location>
</feature>
<dbReference type="RefSeq" id="XP_003058634.1">
    <property type="nucleotide sequence ID" value="XM_003058588.1"/>
</dbReference>
<evidence type="ECO:0000256" key="2">
    <source>
        <dbReference type="SAM" id="MobiDB-lite"/>
    </source>
</evidence>
<dbReference type="InterPro" id="IPR009091">
    <property type="entry name" value="RCC1/BLIP-II"/>
</dbReference>
<dbReference type="STRING" id="564608.C1MS72"/>
<feature type="repeat" description="RCC1" evidence="1">
    <location>
        <begin position="392"/>
        <end position="455"/>
    </location>
</feature>
<proteinExistence type="predicted"/>
<evidence type="ECO:0000313" key="3">
    <source>
        <dbReference type="EMBL" id="EEH57089.1"/>
    </source>
</evidence>
<accession>C1MS72</accession>
<feature type="compositionally biased region" description="Low complexity" evidence="2">
    <location>
        <begin position="347"/>
        <end position="360"/>
    </location>
</feature>
<dbReference type="eggNOG" id="KOG1426">
    <property type="taxonomic scope" value="Eukaryota"/>
</dbReference>
<dbReference type="KEGG" id="mpp:MICPUCDRAFT_68374"/>
<dbReference type="GeneID" id="9684437"/>
<feature type="region of interest" description="Disordered" evidence="2">
    <location>
        <begin position="21"/>
        <end position="41"/>
    </location>
</feature>
<feature type="compositionally biased region" description="Basic and acidic residues" evidence="2">
    <location>
        <begin position="23"/>
        <end position="35"/>
    </location>
</feature>
<feature type="repeat" description="RCC1" evidence="1">
    <location>
        <begin position="329"/>
        <end position="391"/>
    </location>
</feature>
<feature type="region of interest" description="Disordered" evidence="2">
    <location>
        <begin position="344"/>
        <end position="369"/>
    </location>
</feature>
<dbReference type="InterPro" id="IPR000408">
    <property type="entry name" value="Reg_chr_condens"/>
</dbReference>
<reference evidence="3 4" key="1">
    <citation type="journal article" date="2009" name="Science">
        <title>Green evolution and dynamic adaptations revealed by genomes of the marine picoeukaryotes Micromonas.</title>
        <authorList>
            <person name="Worden A.Z."/>
            <person name="Lee J.H."/>
            <person name="Mock T."/>
            <person name="Rouze P."/>
            <person name="Simmons M.P."/>
            <person name="Aerts A.L."/>
            <person name="Allen A.E."/>
            <person name="Cuvelier M.L."/>
            <person name="Derelle E."/>
            <person name="Everett M.V."/>
            <person name="Foulon E."/>
            <person name="Grimwood J."/>
            <person name="Gundlach H."/>
            <person name="Henrissat B."/>
            <person name="Napoli C."/>
            <person name="McDonald S.M."/>
            <person name="Parker M.S."/>
            <person name="Rombauts S."/>
            <person name="Salamov A."/>
            <person name="Von Dassow P."/>
            <person name="Badger J.H."/>
            <person name="Coutinho P.M."/>
            <person name="Demir E."/>
            <person name="Dubchak I."/>
            <person name="Gentemann C."/>
            <person name="Eikrem W."/>
            <person name="Gready J.E."/>
            <person name="John U."/>
            <person name="Lanier W."/>
            <person name="Lindquist E.A."/>
            <person name="Lucas S."/>
            <person name="Mayer K.F."/>
            <person name="Moreau H."/>
            <person name="Not F."/>
            <person name="Otillar R."/>
            <person name="Panaud O."/>
            <person name="Pangilinan J."/>
            <person name="Paulsen I."/>
            <person name="Piegu B."/>
            <person name="Poliakov A."/>
            <person name="Robbens S."/>
            <person name="Schmutz J."/>
            <person name="Toulza E."/>
            <person name="Wyss T."/>
            <person name="Zelensky A."/>
            <person name="Zhou K."/>
            <person name="Armbrust E.V."/>
            <person name="Bhattacharya D."/>
            <person name="Goodenough U.W."/>
            <person name="Van de Peer Y."/>
            <person name="Grigoriev I.V."/>
        </authorList>
    </citation>
    <scope>NUCLEOTIDE SEQUENCE [LARGE SCALE GENOMIC DNA]</scope>
    <source>
        <strain evidence="3 4">CCMP1545</strain>
    </source>
</reference>
<dbReference type="SUPFAM" id="SSF50985">
    <property type="entry name" value="RCC1/BLIP-II"/>
    <property type="match status" value="1"/>
</dbReference>
<evidence type="ECO:0000313" key="4">
    <source>
        <dbReference type="Proteomes" id="UP000001876"/>
    </source>
</evidence>
<dbReference type="Proteomes" id="UP000001876">
    <property type="component" value="Unassembled WGS sequence"/>
</dbReference>
<protein>
    <submittedName>
        <fullName evidence="3">Predicted protein</fullName>
    </submittedName>
</protein>
<dbReference type="Pfam" id="PF13540">
    <property type="entry name" value="RCC1_2"/>
    <property type="match status" value="3"/>
</dbReference>